<dbReference type="OrthoDB" id="2109383at2759"/>
<dbReference type="InterPro" id="IPR051609">
    <property type="entry name" value="NmrA/Isoflavone_reductase-like"/>
</dbReference>
<sequence>MAASNHVSKVAMVGNGGNSGIYIAQALMATKNFTVSALTRPNSTNSLPEGVIAKPVDYNVFSTLVEALRGQDVLVISLNAMAPPDTQEKLVRAAGEAGVKWILPNAWGVDGTYEPIGRDMPMMAAQTKIWGLISEIGKSSFIAVSTGFWYEWSLAIHDAFGFDFANKRVTLYDDGNSKIPISTWPHVGRAVASLLSLPVSEPAKGPSLEKYRNSQVFVNSFHASQNDMFESVLRVTGTKREDWTITTEPSAERFSTSKALLGSGDRRAFGRMLYSRLMYADGSGDFLRYSTSINHDLGLPKEDMDEATRRAIKRSQEVDAWSRE</sequence>
<evidence type="ECO:0000256" key="2">
    <source>
        <dbReference type="ARBA" id="ARBA00023002"/>
    </source>
</evidence>
<dbReference type="InterPro" id="IPR008030">
    <property type="entry name" value="NmrA-like"/>
</dbReference>
<evidence type="ECO:0000313" key="4">
    <source>
        <dbReference type="EMBL" id="KXS16159.1"/>
    </source>
</evidence>
<dbReference type="AlphaFoldDB" id="A0A139AHJ5"/>
<dbReference type="InterPro" id="IPR036291">
    <property type="entry name" value="NAD(P)-bd_dom_sf"/>
</dbReference>
<evidence type="ECO:0000256" key="1">
    <source>
        <dbReference type="ARBA" id="ARBA00022857"/>
    </source>
</evidence>
<dbReference type="STRING" id="1344416.A0A139AHJ5"/>
<dbReference type="PANTHER" id="PTHR47706:SF7">
    <property type="entry name" value="CIPA-LIKE, PUTATIVE (AFU_ORTHOLOGUE AFUA_1G01630)-RELATED"/>
    <property type="match status" value="1"/>
</dbReference>
<keyword evidence="5" id="KW-1185">Reference proteome</keyword>
<dbReference type="Gene3D" id="3.40.50.720">
    <property type="entry name" value="NAD(P)-binding Rossmann-like Domain"/>
    <property type="match status" value="1"/>
</dbReference>
<reference evidence="4 5" key="1">
    <citation type="journal article" date="2015" name="Genome Biol. Evol.">
        <title>Phylogenomic analyses indicate that early fungi evolved digesting cell walls of algal ancestors of land plants.</title>
        <authorList>
            <person name="Chang Y."/>
            <person name="Wang S."/>
            <person name="Sekimoto S."/>
            <person name="Aerts A.L."/>
            <person name="Choi C."/>
            <person name="Clum A."/>
            <person name="LaButti K.M."/>
            <person name="Lindquist E.A."/>
            <person name="Yee Ngan C."/>
            <person name="Ohm R.A."/>
            <person name="Salamov A.A."/>
            <person name="Grigoriev I.V."/>
            <person name="Spatafora J.W."/>
            <person name="Berbee M.L."/>
        </authorList>
    </citation>
    <scope>NUCLEOTIDE SEQUENCE [LARGE SCALE GENOMIC DNA]</scope>
    <source>
        <strain evidence="4 5">JEL478</strain>
    </source>
</reference>
<proteinExistence type="predicted"/>
<dbReference type="EMBL" id="KQ965756">
    <property type="protein sequence ID" value="KXS16159.1"/>
    <property type="molecule type" value="Genomic_DNA"/>
</dbReference>
<name>A0A139AHJ5_GONPJ</name>
<dbReference type="Gene3D" id="3.90.25.10">
    <property type="entry name" value="UDP-galactose 4-epimerase, domain 1"/>
    <property type="match status" value="1"/>
</dbReference>
<dbReference type="CDD" id="cd05259">
    <property type="entry name" value="PCBER_SDR_a"/>
    <property type="match status" value="1"/>
</dbReference>
<evidence type="ECO:0000259" key="3">
    <source>
        <dbReference type="Pfam" id="PF05368"/>
    </source>
</evidence>
<dbReference type="OMA" id="INTITWP"/>
<dbReference type="Proteomes" id="UP000070544">
    <property type="component" value="Unassembled WGS sequence"/>
</dbReference>
<dbReference type="Pfam" id="PF05368">
    <property type="entry name" value="NmrA"/>
    <property type="match status" value="1"/>
</dbReference>
<dbReference type="InterPro" id="IPR045312">
    <property type="entry name" value="PCBER-like"/>
</dbReference>
<keyword evidence="2" id="KW-0560">Oxidoreductase</keyword>
<accession>A0A139AHJ5</accession>
<dbReference type="PANTHER" id="PTHR47706">
    <property type="entry name" value="NMRA-LIKE FAMILY PROTEIN"/>
    <property type="match status" value="1"/>
</dbReference>
<gene>
    <name evidence="4" type="ORF">M427DRAFT_111435</name>
</gene>
<protein>
    <submittedName>
        <fullName evidence="4">NAD(P)-binding protein</fullName>
    </submittedName>
</protein>
<feature type="domain" description="NmrA-like" evidence="3">
    <location>
        <begin position="8"/>
        <end position="143"/>
    </location>
</feature>
<organism evidence="4 5">
    <name type="scientific">Gonapodya prolifera (strain JEL478)</name>
    <name type="common">Monoblepharis prolifera</name>
    <dbReference type="NCBI Taxonomy" id="1344416"/>
    <lineage>
        <taxon>Eukaryota</taxon>
        <taxon>Fungi</taxon>
        <taxon>Fungi incertae sedis</taxon>
        <taxon>Chytridiomycota</taxon>
        <taxon>Chytridiomycota incertae sedis</taxon>
        <taxon>Monoblepharidomycetes</taxon>
        <taxon>Monoblepharidales</taxon>
        <taxon>Gonapodyaceae</taxon>
        <taxon>Gonapodya</taxon>
    </lineage>
</organism>
<dbReference type="SUPFAM" id="SSF51735">
    <property type="entry name" value="NAD(P)-binding Rossmann-fold domains"/>
    <property type="match status" value="1"/>
</dbReference>
<dbReference type="GO" id="GO:0016491">
    <property type="term" value="F:oxidoreductase activity"/>
    <property type="evidence" value="ECO:0007669"/>
    <property type="project" value="UniProtKB-KW"/>
</dbReference>
<keyword evidence="1" id="KW-0521">NADP</keyword>
<evidence type="ECO:0000313" key="5">
    <source>
        <dbReference type="Proteomes" id="UP000070544"/>
    </source>
</evidence>